<sequence length="162" mass="18090">MLINLTVQGRVRHCKAGRNWQPVRAFVGNLQKAVVCLPSPFLPERAKSCPLNLLDQTAYHPSCFSNDLFTAGAVQGPSAFDVAMKRWSTSYLQQCVHNHIVAIDETQRDAFVYFAVDLLSKGRANTFPHCFFNAFVSCVTHAAVFALAFCTPYILSKSIWMT</sequence>
<organism evidence="2 3">
    <name type="scientific">Haematococcus lacustris</name>
    <name type="common">Green alga</name>
    <name type="synonym">Haematococcus pluvialis</name>
    <dbReference type="NCBI Taxonomy" id="44745"/>
    <lineage>
        <taxon>Eukaryota</taxon>
        <taxon>Viridiplantae</taxon>
        <taxon>Chlorophyta</taxon>
        <taxon>core chlorophytes</taxon>
        <taxon>Chlorophyceae</taxon>
        <taxon>CS clade</taxon>
        <taxon>Chlamydomonadales</taxon>
        <taxon>Haematococcaceae</taxon>
        <taxon>Haematococcus</taxon>
    </lineage>
</organism>
<evidence type="ECO:0000256" key="1">
    <source>
        <dbReference type="SAM" id="Phobius"/>
    </source>
</evidence>
<feature type="transmembrane region" description="Helical" evidence="1">
    <location>
        <begin position="130"/>
        <end position="155"/>
    </location>
</feature>
<keyword evidence="1" id="KW-0812">Transmembrane</keyword>
<reference evidence="2 3" key="1">
    <citation type="submission" date="2020-02" db="EMBL/GenBank/DDBJ databases">
        <title>Draft genome sequence of Haematococcus lacustris strain NIES-144.</title>
        <authorList>
            <person name="Morimoto D."/>
            <person name="Nakagawa S."/>
            <person name="Yoshida T."/>
            <person name="Sawayama S."/>
        </authorList>
    </citation>
    <scope>NUCLEOTIDE SEQUENCE [LARGE SCALE GENOMIC DNA]</scope>
    <source>
        <strain evidence="2 3">NIES-144</strain>
    </source>
</reference>
<evidence type="ECO:0000313" key="2">
    <source>
        <dbReference type="EMBL" id="GFH26772.1"/>
    </source>
</evidence>
<gene>
    <name evidence="2" type="ORF">HaLaN_24979</name>
</gene>
<keyword evidence="3" id="KW-1185">Reference proteome</keyword>
<keyword evidence="1" id="KW-0472">Membrane</keyword>
<comment type="caution">
    <text evidence="2">The sequence shown here is derived from an EMBL/GenBank/DDBJ whole genome shotgun (WGS) entry which is preliminary data.</text>
</comment>
<evidence type="ECO:0000313" key="3">
    <source>
        <dbReference type="Proteomes" id="UP000485058"/>
    </source>
</evidence>
<accession>A0A6A0A4Y2</accession>
<protein>
    <submittedName>
        <fullName evidence="2">Uncharacterized protein</fullName>
    </submittedName>
</protein>
<keyword evidence="1" id="KW-1133">Transmembrane helix</keyword>
<dbReference type="EMBL" id="BLLF01003235">
    <property type="protein sequence ID" value="GFH26772.1"/>
    <property type="molecule type" value="Genomic_DNA"/>
</dbReference>
<proteinExistence type="predicted"/>
<dbReference type="AlphaFoldDB" id="A0A6A0A4Y2"/>
<dbReference type="Proteomes" id="UP000485058">
    <property type="component" value="Unassembled WGS sequence"/>
</dbReference>
<name>A0A6A0A4Y2_HAELA</name>